<sequence>MSTSKEHLGYIVSCLHFLSSVFTLTAQLAPSDHAGDYGKARWSRQRGGRNGSSCYHSEEPQAIRQTSHSTETEQRHGQGLR</sequence>
<reference evidence="2" key="1">
    <citation type="submission" date="2023-08" db="EMBL/GenBank/DDBJ databases">
        <title>Pelteobagrus vachellii genome.</title>
        <authorList>
            <person name="Liu H."/>
        </authorList>
    </citation>
    <scope>NUCLEOTIDE SEQUENCE</scope>
    <source>
        <strain evidence="2">PRFRI_2022a</strain>
        <tissue evidence="2">Muscle</tissue>
    </source>
</reference>
<gene>
    <name evidence="2" type="ORF">Q7C36_013182</name>
</gene>
<feature type="compositionally biased region" description="Basic and acidic residues" evidence="1">
    <location>
        <begin position="70"/>
        <end position="81"/>
    </location>
</feature>
<proteinExistence type="predicted"/>
<dbReference type="EMBL" id="JAVHJS010000013">
    <property type="protein sequence ID" value="KAK2838368.1"/>
    <property type="molecule type" value="Genomic_DNA"/>
</dbReference>
<feature type="region of interest" description="Disordered" evidence="1">
    <location>
        <begin position="32"/>
        <end position="81"/>
    </location>
</feature>
<dbReference type="Proteomes" id="UP001187315">
    <property type="component" value="Unassembled WGS sequence"/>
</dbReference>
<organism evidence="2 3">
    <name type="scientific">Tachysurus vachellii</name>
    <name type="common">Darkbarbel catfish</name>
    <name type="synonym">Pelteobagrus vachellii</name>
    <dbReference type="NCBI Taxonomy" id="175792"/>
    <lineage>
        <taxon>Eukaryota</taxon>
        <taxon>Metazoa</taxon>
        <taxon>Chordata</taxon>
        <taxon>Craniata</taxon>
        <taxon>Vertebrata</taxon>
        <taxon>Euteleostomi</taxon>
        <taxon>Actinopterygii</taxon>
        <taxon>Neopterygii</taxon>
        <taxon>Teleostei</taxon>
        <taxon>Ostariophysi</taxon>
        <taxon>Siluriformes</taxon>
        <taxon>Bagridae</taxon>
        <taxon>Tachysurus</taxon>
    </lineage>
</organism>
<evidence type="ECO:0000313" key="2">
    <source>
        <dbReference type="EMBL" id="KAK2838368.1"/>
    </source>
</evidence>
<protein>
    <submittedName>
        <fullName evidence="2">Uncharacterized protein</fullName>
    </submittedName>
</protein>
<keyword evidence="3" id="KW-1185">Reference proteome</keyword>
<evidence type="ECO:0000313" key="3">
    <source>
        <dbReference type="Proteomes" id="UP001187315"/>
    </source>
</evidence>
<comment type="caution">
    <text evidence="2">The sequence shown here is derived from an EMBL/GenBank/DDBJ whole genome shotgun (WGS) entry which is preliminary data.</text>
</comment>
<accession>A0AA88SP77</accession>
<evidence type="ECO:0000256" key="1">
    <source>
        <dbReference type="SAM" id="MobiDB-lite"/>
    </source>
</evidence>
<dbReference type="AlphaFoldDB" id="A0AA88SP77"/>
<name>A0AA88SP77_TACVA</name>